<feature type="domain" description="CCHC-type" evidence="1">
    <location>
        <begin position="95"/>
        <end position="111"/>
    </location>
</feature>
<dbReference type="Pfam" id="PF00098">
    <property type="entry name" value="zf-CCHC"/>
    <property type="match status" value="1"/>
</dbReference>
<dbReference type="Gene3D" id="3.60.10.10">
    <property type="entry name" value="Endonuclease/exonuclease/phosphatase"/>
    <property type="match status" value="1"/>
</dbReference>
<proteinExistence type="predicted"/>
<feature type="domain" description="CCHC-type" evidence="1">
    <location>
        <begin position="120"/>
        <end position="134"/>
    </location>
</feature>
<accession>A0AAW1JFM6</accession>
<sequence>MFTANGEAVNPADIAIITDGRQEFAPTTVNIRDKRDNIRSSWGGDKSENAVPYRYQSFTAGLRKILEHRRKLKNLIRYVTYVVVFRTPIPQRTQRCFNCNEEEHFASACMKIKRERGYYYSCGSMAHMKRNCPKRTSDPAEVHPDSTTMIIEDVSSIYEVPVKLEFDTANVSGCGKTVYVGVFYRPPKSDYMSFLDELEDTLSEYNSLSDFILCMRDFNVNHLNLHDSATIKMMDLLSTLDLAQLIHKR</sequence>
<dbReference type="InterPro" id="IPR036691">
    <property type="entry name" value="Endo/exonu/phosph_ase_sf"/>
</dbReference>
<dbReference type="GO" id="GO:0008270">
    <property type="term" value="F:zinc ion binding"/>
    <property type="evidence" value="ECO:0007669"/>
    <property type="project" value="InterPro"/>
</dbReference>
<dbReference type="SUPFAM" id="SSF57756">
    <property type="entry name" value="Retrovirus zinc finger-like domains"/>
    <property type="match status" value="1"/>
</dbReference>
<dbReference type="EMBL" id="JASPKY010000389">
    <property type="protein sequence ID" value="KAK9702583.1"/>
    <property type="molecule type" value="Genomic_DNA"/>
</dbReference>
<keyword evidence="3" id="KW-1185">Reference proteome</keyword>
<organism evidence="2 3">
    <name type="scientific">Popillia japonica</name>
    <name type="common">Japanese beetle</name>
    <dbReference type="NCBI Taxonomy" id="7064"/>
    <lineage>
        <taxon>Eukaryota</taxon>
        <taxon>Metazoa</taxon>
        <taxon>Ecdysozoa</taxon>
        <taxon>Arthropoda</taxon>
        <taxon>Hexapoda</taxon>
        <taxon>Insecta</taxon>
        <taxon>Pterygota</taxon>
        <taxon>Neoptera</taxon>
        <taxon>Endopterygota</taxon>
        <taxon>Coleoptera</taxon>
        <taxon>Polyphaga</taxon>
        <taxon>Scarabaeiformia</taxon>
        <taxon>Scarabaeidae</taxon>
        <taxon>Rutelinae</taxon>
        <taxon>Popillia</taxon>
    </lineage>
</organism>
<dbReference type="SMART" id="SM00343">
    <property type="entry name" value="ZnF_C2HC"/>
    <property type="match status" value="2"/>
</dbReference>
<name>A0AAW1JFM6_POPJA</name>
<dbReference type="Proteomes" id="UP001458880">
    <property type="component" value="Unassembled WGS sequence"/>
</dbReference>
<comment type="caution">
    <text evidence="2">The sequence shown here is derived from an EMBL/GenBank/DDBJ whole genome shotgun (WGS) entry which is preliminary data.</text>
</comment>
<evidence type="ECO:0000313" key="3">
    <source>
        <dbReference type="Proteomes" id="UP001458880"/>
    </source>
</evidence>
<dbReference type="InterPro" id="IPR001878">
    <property type="entry name" value="Znf_CCHC"/>
</dbReference>
<dbReference type="AlphaFoldDB" id="A0AAW1JFM6"/>
<reference evidence="2 3" key="1">
    <citation type="journal article" date="2024" name="BMC Genomics">
        <title>De novo assembly and annotation of Popillia japonica's genome with initial clues to its potential as an invasive pest.</title>
        <authorList>
            <person name="Cucini C."/>
            <person name="Boschi S."/>
            <person name="Funari R."/>
            <person name="Cardaioli E."/>
            <person name="Iannotti N."/>
            <person name="Marturano G."/>
            <person name="Paoli F."/>
            <person name="Bruttini M."/>
            <person name="Carapelli A."/>
            <person name="Frati F."/>
            <person name="Nardi F."/>
        </authorList>
    </citation>
    <scope>NUCLEOTIDE SEQUENCE [LARGE SCALE GENOMIC DNA]</scope>
    <source>
        <strain evidence="2">DMR45628</strain>
    </source>
</reference>
<dbReference type="InterPro" id="IPR036875">
    <property type="entry name" value="Znf_CCHC_sf"/>
</dbReference>
<evidence type="ECO:0000259" key="1">
    <source>
        <dbReference type="SMART" id="SM00343"/>
    </source>
</evidence>
<dbReference type="GO" id="GO:0003676">
    <property type="term" value="F:nucleic acid binding"/>
    <property type="evidence" value="ECO:0007669"/>
    <property type="project" value="InterPro"/>
</dbReference>
<gene>
    <name evidence="2" type="ORF">QE152_g29857</name>
</gene>
<dbReference type="Gene3D" id="4.10.60.10">
    <property type="entry name" value="Zinc finger, CCHC-type"/>
    <property type="match status" value="1"/>
</dbReference>
<evidence type="ECO:0000313" key="2">
    <source>
        <dbReference type="EMBL" id="KAK9702583.1"/>
    </source>
</evidence>
<protein>
    <submittedName>
        <fullName evidence="2">Zinc knuckle</fullName>
    </submittedName>
</protein>